<proteinExistence type="inferred from homology"/>
<dbReference type="SUPFAM" id="SSF90096">
    <property type="entry name" value="Subunits of heterodimeric actin filament capping protein Capz"/>
    <property type="match status" value="1"/>
</dbReference>
<evidence type="ECO:0000256" key="6">
    <source>
        <dbReference type="ARBA" id="ARBA00023212"/>
    </source>
</evidence>
<dbReference type="Pfam" id="PF01115">
    <property type="entry name" value="F_actin_cap_B"/>
    <property type="match status" value="1"/>
</dbReference>
<dbReference type="AlphaFoldDB" id="A0A4D9D8E9"/>
<sequence>MRRLPPYKQQKNLQELQLLVPSIVGEELLQRVDVPLEEGIDMKTNQPYLLCDFNREGSSHRSPWSNLYFPPAPSPSSLFYPSHYLRSLEVKANAAFQIYRELYYDGQGVSSVYLWELSDEDADISGTAGAATTSGSTASSRVGFAGCFAIKRGVLEIKLRGDLGALYLQRTCDIVEKSKPSLKMPANPVTSQDHVKWPAVKIFGGTQAQRQNVATRLLQIPEWHTKLKHEAITICLLTDDLFHESVATEASTINEQSIDLPSSTSSSSSPSSPLAEAFLKGDLIGTILTIFHVDAQEKRHLIKVHGTDVVRSWAKDTLRQHLASMGSVGATGLILEPILMDLASQNSDETYEDDALLAQALVKKISLETSVLLGTLIPERHAGKLVLLVFPRRETRPSEGLHRVERLLLDYCRKNLITLQTYYLALDRAYSSDVEVRDREALRFKRVVAALPRGSLVLGEEAALDVLMEWTLQARCREGLLSPQPNAHACPTSDGSPTHPPVLDVDMSTFYLALVNFFYGPPSDVLAGSHRLENLGPQDTILVTDDGHHPYDDGHHGGSRDCYGLKSAGIGKGGTFGAAGVGAVPSIQAVVRGQNVAKMLRKRLEEKFGSDQSPKVVCGDLQKQELSAYSLVVIHSGNHPIEPSTYRRRLDICKNAGVAVSTPSQLKTWLHRPASLAAVLKVWPRSFKARVLGEGENPEDVHGDRLRECDKQEENLAGGKQKDHINTLKSQKRMIGTATHDESPWGHGFAKLGDNACSECGSWSCGECTKKRQQYAARLGKQHQHGLGLEWRDL</sequence>
<dbReference type="OrthoDB" id="9979678at2759"/>
<protein>
    <recommendedName>
        <fullName evidence="9">F-actin-capping protein subunit beta</fullName>
    </recommendedName>
</protein>
<evidence type="ECO:0000313" key="8">
    <source>
        <dbReference type="Proteomes" id="UP000355283"/>
    </source>
</evidence>
<comment type="similarity">
    <text evidence="2">Belongs to the F-actin-capping protein beta subunit family.</text>
</comment>
<dbReference type="GO" id="GO:0000902">
    <property type="term" value="P:cell morphogenesis"/>
    <property type="evidence" value="ECO:0007669"/>
    <property type="project" value="TreeGrafter"/>
</dbReference>
<accession>A0A4D9D8E9</accession>
<evidence type="ECO:0000256" key="1">
    <source>
        <dbReference type="ARBA" id="ARBA00004245"/>
    </source>
</evidence>
<keyword evidence="8" id="KW-1185">Reference proteome</keyword>
<dbReference type="Gene3D" id="3.90.1150.210">
    <property type="entry name" value="F-actin capping protein, beta subunit"/>
    <property type="match status" value="1"/>
</dbReference>
<keyword evidence="4" id="KW-0963">Cytoplasm</keyword>
<dbReference type="GO" id="GO:0008290">
    <property type="term" value="C:F-actin capping protein complex"/>
    <property type="evidence" value="ECO:0007669"/>
    <property type="project" value="InterPro"/>
</dbReference>
<dbReference type="GO" id="GO:0051016">
    <property type="term" value="P:barbed-end actin filament capping"/>
    <property type="evidence" value="ECO:0007669"/>
    <property type="project" value="InterPro"/>
</dbReference>
<evidence type="ECO:0000256" key="4">
    <source>
        <dbReference type="ARBA" id="ARBA00022490"/>
    </source>
</evidence>
<keyword evidence="3" id="KW-0117">Actin capping</keyword>
<name>A0A4D9D8E9_9STRA</name>
<dbReference type="InterPro" id="IPR037282">
    <property type="entry name" value="CapZ_alpha/beta"/>
</dbReference>
<dbReference type="InterPro" id="IPR042276">
    <property type="entry name" value="CapZ_alpha/beta_2"/>
</dbReference>
<dbReference type="Proteomes" id="UP000355283">
    <property type="component" value="Unassembled WGS sequence"/>
</dbReference>
<keyword evidence="6" id="KW-0206">Cytoskeleton</keyword>
<evidence type="ECO:0008006" key="9">
    <source>
        <dbReference type="Google" id="ProtNLM"/>
    </source>
</evidence>
<dbReference type="PANTHER" id="PTHR10619">
    <property type="entry name" value="F-ACTIN-CAPPING PROTEIN SUBUNIT BETA"/>
    <property type="match status" value="1"/>
</dbReference>
<dbReference type="GO" id="GO:0051015">
    <property type="term" value="F:actin filament binding"/>
    <property type="evidence" value="ECO:0007669"/>
    <property type="project" value="TreeGrafter"/>
</dbReference>
<gene>
    <name evidence="7" type="ORF">NSK_001616</name>
</gene>
<dbReference type="PRINTS" id="PR00192">
    <property type="entry name" value="FACTINCAPB"/>
</dbReference>
<comment type="subcellular location">
    <subcellularLocation>
        <location evidence="1">Cytoplasm</location>
        <location evidence="1">Cytoskeleton</location>
    </subcellularLocation>
</comment>
<reference evidence="7 8" key="1">
    <citation type="submission" date="2019-01" db="EMBL/GenBank/DDBJ databases">
        <title>Nuclear Genome Assembly of the Microalgal Biofuel strain Nannochloropsis salina CCMP1776.</title>
        <authorList>
            <person name="Hovde B."/>
        </authorList>
    </citation>
    <scope>NUCLEOTIDE SEQUENCE [LARGE SCALE GENOMIC DNA]</scope>
    <source>
        <strain evidence="7 8">CCMP1776</strain>
    </source>
</reference>
<evidence type="ECO:0000313" key="7">
    <source>
        <dbReference type="EMBL" id="TFJ87284.1"/>
    </source>
</evidence>
<comment type="caution">
    <text evidence="7">The sequence shown here is derived from an EMBL/GenBank/DDBJ whole genome shotgun (WGS) entry which is preliminary data.</text>
</comment>
<dbReference type="InterPro" id="IPR001698">
    <property type="entry name" value="CAPZB"/>
</dbReference>
<evidence type="ECO:0000256" key="2">
    <source>
        <dbReference type="ARBA" id="ARBA00006039"/>
    </source>
</evidence>
<evidence type="ECO:0000256" key="3">
    <source>
        <dbReference type="ARBA" id="ARBA00022467"/>
    </source>
</evidence>
<organism evidence="7 8">
    <name type="scientific">Nannochloropsis salina CCMP1776</name>
    <dbReference type="NCBI Taxonomy" id="1027361"/>
    <lineage>
        <taxon>Eukaryota</taxon>
        <taxon>Sar</taxon>
        <taxon>Stramenopiles</taxon>
        <taxon>Ochrophyta</taxon>
        <taxon>Eustigmatophyceae</taxon>
        <taxon>Eustigmatales</taxon>
        <taxon>Monodopsidaceae</taxon>
        <taxon>Microchloropsis</taxon>
        <taxon>Microchloropsis salina</taxon>
    </lineage>
</organism>
<dbReference type="InterPro" id="IPR043175">
    <property type="entry name" value="CAPZB_N"/>
</dbReference>
<evidence type="ECO:0000256" key="5">
    <source>
        <dbReference type="ARBA" id="ARBA00023203"/>
    </source>
</evidence>
<dbReference type="PANTHER" id="PTHR10619:SF0">
    <property type="entry name" value="F-ACTIN-CAPPING PROTEIN SUBUNIT BETA ISOFORMS 1 AND 2"/>
    <property type="match status" value="1"/>
</dbReference>
<dbReference type="EMBL" id="SDOX01000006">
    <property type="protein sequence ID" value="TFJ87284.1"/>
    <property type="molecule type" value="Genomic_DNA"/>
</dbReference>
<keyword evidence="5" id="KW-0009">Actin-binding</keyword>
<dbReference type="Gene3D" id="1.20.58.570">
    <property type="match status" value="1"/>
</dbReference>